<keyword evidence="11" id="KW-1185">Reference proteome</keyword>
<name>A0A5C1YAC1_9MICO</name>
<sequence length="412" mass="40983">MRRASLAVAGVLVGATVLAGGVAPATAAGSDVVREAQYWLDAYGIRSAWSVTRGAGVTIAVIDTGVGSPPELSGAVVGGTDFSGLGSADGRTPVGPDGEHGTLVASLAAGRGTGANSGVIGSAPEASILAISIGFEGGDSDEQIAGAVRWAVDHGADVINMSLTRNTLDWPESWDDAFGYANAHDVVVLAAAGNRGSGTTEVGAPATMPGVLTVAGVDRGGTTSHDASAQGVTIGVAAPSEDLVGAMPDGSHVRWNGTSGATPIVAGVVALVKAAHPELDAANIINRITSTARDAGPAGPDVSYGFGLLDAYAAVTAPVAAVDANPMGDLAEWIRVNRRQDASTPQVAPGPAPVERPPVPPAPNDPIGTLLPSALLLRQVGAPLLALLVIVFLVGGVVWGAVRAYGPAARRR</sequence>
<feature type="domain" description="Peptidase S8/S53" evidence="9">
    <location>
        <begin position="54"/>
        <end position="307"/>
    </location>
</feature>
<gene>
    <name evidence="10" type="ORF">FLP23_05735</name>
</gene>
<feature type="active site" description="Charge relay system" evidence="5">
    <location>
        <position position="259"/>
    </location>
</feature>
<dbReference type="InterPro" id="IPR023828">
    <property type="entry name" value="Peptidase_S8_Ser-AS"/>
</dbReference>
<evidence type="ECO:0000313" key="10">
    <source>
        <dbReference type="EMBL" id="QEO10796.1"/>
    </source>
</evidence>
<feature type="chain" id="PRO_5039174206" evidence="8">
    <location>
        <begin position="20"/>
        <end position="412"/>
    </location>
</feature>
<dbReference type="GO" id="GO:0004252">
    <property type="term" value="F:serine-type endopeptidase activity"/>
    <property type="evidence" value="ECO:0007669"/>
    <property type="project" value="UniProtKB-UniRule"/>
</dbReference>
<dbReference type="Proteomes" id="UP000322159">
    <property type="component" value="Chromosome"/>
</dbReference>
<evidence type="ECO:0000256" key="1">
    <source>
        <dbReference type="ARBA" id="ARBA00011073"/>
    </source>
</evidence>
<dbReference type="OrthoDB" id="9798386at2"/>
<dbReference type="PROSITE" id="PS00138">
    <property type="entry name" value="SUBTILASE_SER"/>
    <property type="match status" value="1"/>
</dbReference>
<proteinExistence type="inferred from homology"/>
<keyword evidence="8" id="KW-0732">Signal</keyword>
<feature type="transmembrane region" description="Helical" evidence="7">
    <location>
        <begin position="380"/>
        <end position="402"/>
    </location>
</feature>
<dbReference type="PROSITE" id="PS00137">
    <property type="entry name" value="SUBTILASE_HIS"/>
    <property type="match status" value="1"/>
</dbReference>
<dbReference type="InterPro" id="IPR036852">
    <property type="entry name" value="Peptidase_S8/S53_dom_sf"/>
</dbReference>
<feature type="region of interest" description="Disordered" evidence="6">
    <location>
        <begin position="341"/>
        <end position="365"/>
    </location>
</feature>
<evidence type="ECO:0000313" key="11">
    <source>
        <dbReference type="Proteomes" id="UP000322159"/>
    </source>
</evidence>
<dbReference type="SUPFAM" id="SSF52743">
    <property type="entry name" value="Subtilisin-like"/>
    <property type="match status" value="1"/>
</dbReference>
<reference evidence="10 11" key="1">
    <citation type="submission" date="2019-09" db="EMBL/GenBank/DDBJ databases">
        <title>Genome sequencing of strain KACC 19322.</title>
        <authorList>
            <person name="Heo J."/>
            <person name="Kim S.-J."/>
            <person name="Kim J.-S."/>
            <person name="Hong S.-B."/>
            <person name="Kwon S.-W."/>
        </authorList>
    </citation>
    <scope>NUCLEOTIDE SEQUENCE [LARGE SCALE GENOMIC DNA]</scope>
    <source>
        <strain evidence="10 11">KACC 19322</strain>
    </source>
</reference>
<keyword evidence="3 5" id="KW-0378">Hydrolase</keyword>
<evidence type="ECO:0000256" key="3">
    <source>
        <dbReference type="ARBA" id="ARBA00022801"/>
    </source>
</evidence>
<dbReference type="EMBL" id="CP043504">
    <property type="protein sequence ID" value="QEO10796.1"/>
    <property type="molecule type" value="Genomic_DNA"/>
</dbReference>
<dbReference type="InterPro" id="IPR015500">
    <property type="entry name" value="Peptidase_S8_subtilisin-rel"/>
</dbReference>
<evidence type="ECO:0000256" key="7">
    <source>
        <dbReference type="SAM" id="Phobius"/>
    </source>
</evidence>
<organism evidence="10 11">
    <name type="scientific">Protaetiibacter larvae</name>
    <dbReference type="NCBI Taxonomy" id="2592654"/>
    <lineage>
        <taxon>Bacteria</taxon>
        <taxon>Bacillati</taxon>
        <taxon>Actinomycetota</taxon>
        <taxon>Actinomycetes</taxon>
        <taxon>Micrococcales</taxon>
        <taxon>Microbacteriaceae</taxon>
        <taxon>Protaetiibacter</taxon>
    </lineage>
</organism>
<dbReference type="PANTHER" id="PTHR43806">
    <property type="entry name" value="PEPTIDASE S8"/>
    <property type="match status" value="1"/>
</dbReference>
<dbReference type="GO" id="GO:0006508">
    <property type="term" value="P:proteolysis"/>
    <property type="evidence" value="ECO:0007669"/>
    <property type="project" value="UniProtKB-KW"/>
</dbReference>
<dbReference type="Gene3D" id="3.40.50.200">
    <property type="entry name" value="Peptidase S8/S53 domain"/>
    <property type="match status" value="1"/>
</dbReference>
<comment type="similarity">
    <text evidence="1 5">Belongs to the peptidase S8 family.</text>
</comment>
<dbReference type="AlphaFoldDB" id="A0A5C1YAC1"/>
<dbReference type="InterPro" id="IPR022398">
    <property type="entry name" value="Peptidase_S8_His-AS"/>
</dbReference>
<dbReference type="KEGG" id="lyk:FLP23_05735"/>
<evidence type="ECO:0000256" key="6">
    <source>
        <dbReference type="SAM" id="MobiDB-lite"/>
    </source>
</evidence>
<dbReference type="PROSITE" id="PS51892">
    <property type="entry name" value="SUBTILASE"/>
    <property type="match status" value="1"/>
</dbReference>
<dbReference type="PANTHER" id="PTHR43806:SF11">
    <property type="entry name" value="CEREVISIN-RELATED"/>
    <property type="match status" value="1"/>
</dbReference>
<evidence type="ECO:0000256" key="5">
    <source>
        <dbReference type="PROSITE-ProRule" id="PRU01240"/>
    </source>
</evidence>
<feature type="compositionally biased region" description="Pro residues" evidence="6">
    <location>
        <begin position="348"/>
        <end position="364"/>
    </location>
</feature>
<keyword evidence="7" id="KW-0812">Transmembrane</keyword>
<feature type="signal peptide" evidence="8">
    <location>
        <begin position="1"/>
        <end position="19"/>
    </location>
</feature>
<evidence type="ECO:0000259" key="9">
    <source>
        <dbReference type="Pfam" id="PF00082"/>
    </source>
</evidence>
<dbReference type="InterPro" id="IPR000209">
    <property type="entry name" value="Peptidase_S8/S53_dom"/>
</dbReference>
<feature type="active site" description="Charge relay system" evidence="5">
    <location>
        <position position="100"/>
    </location>
</feature>
<dbReference type="InterPro" id="IPR050131">
    <property type="entry name" value="Peptidase_S8_subtilisin-like"/>
</dbReference>
<dbReference type="Pfam" id="PF00082">
    <property type="entry name" value="Peptidase_S8"/>
    <property type="match status" value="1"/>
</dbReference>
<dbReference type="PRINTS" id="PR00723">
    <property type="entry name" value="SUBTILISIN"/>
</dbReference>
<evidence type="ECO:0000256" key="4">
    <source>
        <dbReference type="ARBA" id="ARBA00022825"/>
    </source>
</evidence>
<keyword evidence="7" id="KW-1133">Transmembrane helix</keyword>
<keyword evidence="7" id="KW-0472">Membrane</keyword>
<evidence type="ECO:0000256" key="8">
    <source>
        <dbReference type="SAM" id="SignalP"/>
    </source>
</evidence>
<protein>
    <submittedName>
        <fullName evidence="10">S8 family serine peptidase</fullName>
    </submittedName>
</protein>
<keyword evidence="4 5" id="KW-0720">Serine protease</keyword>
<evidence type="ECO:0000256" key="2">
    <source>
        <dbReference type="ARBA" id="ARBA00022670"/>
    </source>
</evidence>
<keyword evidence="2 5" id="KW-0645">Protease</keyword>
<feature type="active site" description="Charge relay system" evidence="5">
    <location>
        <position position="63"/>
    </location>
</feature>
<accession>A0A5C1YAC1</accession>